<dbReference type="GeneID" id="25317426"/>
<evidence type="ECO:0008006" key="5">
    <source>
        <dbReference type="Google" id="ProtNLM"/>
    </source>
</evidence>
<comment type="caution">
    <text evidence="3">The sequence shown here is derived from an EMBL/GenBank/DDBJ whole genome shotgun (WGS) entry which is preliminary data.</text>
</comment>
<dbReference type="EMBL" id="LASV01000221">
    <property type="protein sequence ID" value="KKA20892.1"/>
    <property type="molecule type" value="Genomic_DNA"/>
</dbReference>
<gene>
    <name evidence="3" type="ORF">T310_5081</name>
</gene>
<dbReference type="OrthoDB" id="5424209at2759"/>
<feature type="region of interest" description="Disordered" evidence="2">
    <location>
        <begin position="416"/>
        <end position="440"/>
    </location>
</feature>
<feature type="compositionally biased region" description="Basic and acidic residues" evidence="2">
    <location>
        <begin position="416"/>
        <end position="429"/>
    </location>
</feature>
<proteinExistence type="predicted"/>
<dbReference type="SUPFAM" id="SSF50494">
    <property type="entry name" value="Trypsin-like serine proteases"/>
    <property type="match status" value="1"/>
</dbReference>
<keyword evidence="1" id="KW-0175">Coiled coil</keyword>
<evidence type="ECO:0000313" key="3">
    <source>
        <dbReference type="EMBL" id="KKA20892.1"/>
    </source>
</evidence>
<dbReference type="InterPro" id="IPR009003">
    <property type="entry name" value="Peptidase_S1_PA"/>
</dbReference>
<feature type="coiled-coil region" evidence="1">
    <location>
        <begin position="223"/>
        <end position="282"/>
    </location>
</feature>
<dbReference type="RefSeq" id="XP_013327504.1">
    <property type="nucleotide sequence ID" value="XM_013472050.1"/>
</dbReference>
<keyword evidence="4" id="KW-1185">Reference proteome</keyword>
<dbReference type="Proteomes" id="UP000053958">
    <property type="component" value="Unassembled WGS sequence"/>
</dbReference>
<evidence type="ECO:0000256" key="1">
    <source>
        <dbReference type="SAM" id="Coils"/>
    </source>
</evidence>
<accession>A0A0F4YRH6</accession>
<dbReference type="AlphaFoldDB" id="A0A0F4YRH6"/>
<organism evidence="3 4">
    <name type="scientific">Rasamsonia emersonii (strain ATCC 16479 / CBS 393.64 / IMI 116815)</name>
    <dbReference type="NCBI Taxonomy" id="1408163"/>
    <lineage>
        <taxon>Eukaryota</taxon>
        <taxon>Fungi</taxon>
        <taxon>Dikarya</taxon>
        <taxon>Ascomycota</taxon>
        <taxon>Pezizomycotina</taxon>
        <taxon>Eurotiomycetes</taxon>
        <taxon>Eurotiomycetidae</taxon>
        <taxon>Eurotiales</taxon>
        <taxon>Trichocomaceae</taxon>
        <taxon>Rasamsonia</taxon>
    </lineage>
</organism>
<protein>
    <recommendedName>
        <fullName evidence="5">Peptidase S1 domain-containing protein</fullName>
    </recommendedName>
</protein>
<reference evidence="3 4" key="1">
    <citation type="submission" date="2015-04" db="EMBL/GenBank/DDBJ databases">
        <authorList>
            <person name="Heijne W.H."/>
            <person name="Fedorova N.D."/>
            <person name="Nierman W.C."/>
            <person name="Vollebregt A.W."/>
            <person name="Zhao Z."/>
            <person name="Wu L."/>
            <person name="Kumar M."/>
            <person name="Stam H."/>
            <person name="van den Berg M.A."/>
            <person name="Pel H.J."/>
        </authorList>
    </citation>
    <scope>NUCLEOTIDE SEQUENCE [LARGE SCALE GENOMIC DNA]</scope>
    <source>
        <strain evidence="3 4">CBS 393.64</strain>
    </source>
</reference>
<name>A0A0F4YRH6_RASE3</name>
<sequence>MSLSSQLTRSLNQATQVGDIPVTMLRLMFRLTMVVPRNLGTAKDDIYDFLLTHNIHDVHVKIVHYELCFQPSLFAIDPSHQAVEIYERAKSKLVEQLDANLSASWRVLCLFNVGRTEENAVPTVVVMVDPGTVVDFANIPEMGFSIGVKGERGGGTLGGFVTLSQNGITRKGILTNYHVVRPPSSADANLLLQADRLGSSILRPDETQVDVLYLADKDVKATLQDANNSIRSVEEDLERIRAEQEERRVAGARPSVRLKNTIESFENQIVEWKEKRQILQSMPVNLGKVLVSSGKSLVTNRIIDWAFIEATSDKVGRATDLTAGICNGTLAFCNWGKSDRTEEYVIVDKSTEQPGHTQSSFCAAGDSGSFIIDRHGKICGLLYGEMSGLCGPPGDQTMYIRPVRSGNVMRDIIHSIESRTTPRDSDGKPTGEPAILGLPE</sequence>
<evidence type="ECO:0000256" key="2">
    <source>
        <dbReference type="SAM" id="MobiDB-lite"/>
    </source>
</evidence>
<evidence type="ECO:0000313" key="4">
    <source>
        <dbReference type="Proteomes" id="UP000053958"/>
    </source>
</evidence>